<comment type="cofactor">
    <cofactor evidence="1">
        <name>a divalent metal cation</name>
        <dbReference type="ChEBI" id="CHEBI:60240"/>
    </cofactor>
</comment>
<dbReference type="PANTHER" id="PTHR22930">
    <property type="match status" value="1"/>
</dbReference>
<comment type="similarity">
    <text evidence="3">Belongs to the HARBI1 family.</text>
</comment>
<evidence type="ECO:0000256" key="2">
    <source>
        <dbReference type="ARBA" id="ARBA00004123"/>
    </source>
</evidence>
<dbReference type="Pfam" id="PF13359">
    <property type="entry name" value="DDE_Tnp_4"/>
    <property type="match status" value="1"/>
</dbReference>
<protein>
    <recommendedName>
        <fullName evidence="8">DDE Tnp4 domain-containing protein</fullName>
    </recommendedName>
</protein>
<evidence type="ECO:0000256" key="7">
    <source>
        <dbReference type="ARBA" id="ARBA00023242"/>
    </source>
</evidence>
<evidence type="ECO:0000256" key="5">
    <source>
        <dbReference type="ARBA" id="ARBA00022723"/>
    </source>
</evidence>
<accession>A0ABQ9H4Y7</accession>
<dbReference type="EMBL" id="JARBHB010000007">
    <property type="protein sequence ID" value="KAJ8879310.1"/>
    <property type="molecule type" value="Genomic_DNA"/>
</dbReference>
<gene>
    <name evidence="9" type="ORF">PR048_019918</name>
</gene>
<sequence>MDLELKSPGELSTRSKELMVGMMSNLGSVCSLVDLHYSYRVGRSTASEIVRKVCKTIWNTLKDECLPLLTKEIANFPNCSGALDVKHIRIVKPALGDSLYFNYKHYHSVVLLGVAYSYYRFKYIDFGSFGKESNNAVFRRSTLWDRIITNIINIPQSKPLDVTTKPQMPFAFVGDEAFGLYKHVRRPYKGRFFPHTKSIFNYRLSRARRYIECTFGNLSNQWRISHRPLTVNIDLSTDILTACCVFTITYDLKMGTILKILDPLKVWKR</sequence>
<evidence type="ECO:0000256" key="1">
    <source>
        <dbReference type="ARBA" id="ARBA00001968"/>
    </source>
</evidence>
<dbReference type="Proteomes" id="UP001159363">
    <property type="component" value="Chromosome 6"/>
</dbReference>
<keyword evidence="10" id="KW-1185">Reference proteome</keyword>
<keyword evidence="4" id="KW-0540">Nuclease</keyword>
<evidence type="ECO:0000256" key="3">
    <source>
        <dbReference type="ARBA" id="ARBA00006958"/>
    </source>
</evidence>
<organism evidence="9 10">
    <name type="scientific">Dryococelus australis</name>
    <dbReference type="NCBI Taxonomy" id="614101"/>
    <lineage>
        <taxon>Eukaryota</taxon>
        <taxon>Metazoa</taxon>
        <taxon>Ecdysozoa</taxon>
        <taxon>Arthropoda</taxon>
        <taxon>Hexapoda</taxon>
        <taxon>Insecta</taxon>
        <taxon>Pterygota</taxon>
        <taxon>Neoptera</taxon>
        <taxon>Polyneoptera</taxon>
        <taxon>Phasmatodea</taxon>
        <taxon>Verophasmatodea</taxon>
        <taxon>Anareolatae</taxon>
        <taxon>Phasmatidae</taxon>
        <taxon>Eurycanthinae</taxon>
        <taxon>Dryococelus</taxon>
    </lineage>
</organism>
<evidence type="ECO:0000256" key="4">
    <source>
        <dbReference type="ARBA" id="ARBA00022722"/>
    </source>
</evidence>
<dbReference type="InterPro" id="IPR027806">
    <property type="entry name" value="HARBI1_dom"/>
</dbReference>
<name>A0ABQ9H4Y7_9NEOP</name>
<feature type="domain" description="DDE Tnp4" evidence="8">
    <location>
        <begin position="83"/>
        <end position="246"/>
    </location>
</feature>
<evidence type="ECO:0000256" key="6">
    <source>
        <dbReference type="ARBA" id="ARBA00022801"/>
    </source>
</evidence>
<keyword evidence="5" id="KW-0479">Metal-binding</keyword>
<comment type="subcellular location">
    <subcellularLocation>
        <location evidence="2">Nucleus</location>
    </subcellularLocation>
</comment>
<keyword evidence="6" id="KW-0378">Hydrolase</keyword>
<keyword evidence="7" id="KW-0539">Nucleus</keyword>
<evidence type="ECO:0000313" key="10">
    <source>
        <dbReference type="Proteomes" id="UP001159363"/>
    </source>
</evidence>
<proteinExistence type="inferred from homology"/>
<evidence type="ECO:0000259" key="8">
    <source>
        <dbReference type="Pfam" id="PF13359"/>
    </source>
</evidence>
<dbReference type="PANTHER" id="PTHR22930:SF269">
    <property type="entry name" value="NUCLEASE HARBI1-LIKE PROTEIN"/>
    <property type="match status" value="1"/>
</dbReference>
<comment type="caution">
    <text evidence="9">The sequence shown here is derived from an EMBL/GenBank/DDBJ whole genome shotgun (WGS) entry which is preliminary data.</text>
</comment>
<reference evidence="9 10" key="1">
    <citation type="submission" date="2023-02" db="EMBL/GenBank/DDBJ databases">
        <title>LHISI_Scaffold_Assembly.</title>
        <authorList>
            <person name="Stuart O.P."/>
            <person name="Cleave R."/>
            <person name="Magrath M.J.L."/>
            <person name="Mikheyev A.S."/>
        </authorList>
    </citation>
    <scope>NUCLEOTIDE SEQUENCE [LARGE SCALE GENOMIC DNA]</scope>
    <source>
        <strain evidence="9">Daus_M_001</strain>
        <tissue evidence="9">Leg muscle</tissue>
    </source>
</reference>
<dbReference type="InterPro" id="IPR045249">
    <property type="entry name" value="HARBI1-like"/>
</dbReference>
<evidence type="ECO:0000313" key="9">
    <source>
        <dbReference type="EMBL" id="KAJ8879310.1"/>
    </source>
</evidence>